<name>A0AAV2TYA8_CALDB</name>
<dbReference type="InterPro" id="IPR003033">
    <property type="entry name" value="SCP2_sterol-bd_dom"/>
</dbReference>
<keyword evidence="3" id="KW-0472">Membrane</keyword>
<dbReference type="Pfam" id="PF02036">
    <property type="entry name" value="SCP2"/>
    <property type="match status" value="1"/>
</dbReference>
<dbReference type="SUPFAM" id="SSF55718">
    <property type="entry name" value="SCP-like"/>
    <property type="match status" value="1"/>
</dbReference>
<sequence>MTIGKQRNSRHRLKGIFRTDDNSKSPLDSFGQSKRYVFSYEPSDAEAGPAFNFGPFYEPEEKSSKSGTEKQSLFDFSPAFEFGGDRVINDDEDLASQYKTIFTYSAPLSGDILQTDVEALNEWQSKSARGRLHYFLTTLSILLLLLFFPFLCWIFIKHLSQTERVVVFRLGKRLKAKGPGWVILLPFCDRYHLISLDEQTVKIKPVSGGTEDEAIVEVHCSVVYRLVDPDYAYASFKESPSKLVNTQAQLCVLSALRRLPWEQLDRGGARQDLAADAMGTLNFRCGTCGIQIQRLDVDELRLIRGCPPPEEADRLKMSIVKKQIQAITSMFTRTTVRPPVGANFQTTPDGSNTNKATSVGEKSTSKPEANGGASSNQRSSSLPINSPKVEVNDKELSVATLLPMTASRAAETACNQAIARAQPFLNSEAACMALGRTCLQLLVSSGELLPTIPEVNDAAQDSGLTLVYFDAKNGRAALGALPSAQTPDVTVYLTAADLSAALAGTLDMMDAIDKQKIRMNGDRHVLNKLRHLLYLQQF</sequence>
<dbReference type="InterPro" id="IPR001107">
    <property type="entry name" value="Band_7"/>
</dbReference>
<dbReference type="InterPro" id="IPR001972">
    <property type="entry name" value="Stomatin_HflK_fam"/>
</dbReference>
<dbReference type="PANTHER" id="PTHR10264">
    <property type="entry name" value="BAND 7 PROTEIN-RELATED"/>
    <property type="match status" value="1"/>
</dbReference>
<feature type="domain" description="Band 7" evidence="4">
    <location>
        <begin position="154"/>
        <end position="324"/>
    </location>
</feature>
<organism evidence="5 6">
    <name type="scientific">Calicophoron daubneyi</name>
    <name type="common">Rumen fluke</name>
    <name type="synonym">Paramphistomum daubneyi</name>
    <dbReference type="NCBI Taxonomy" id="300641"/>
    <lineage>
        <taxon>Eukaryota</taxon>
        <taxon>Metazoa</taxon>
        <taxon>Spiralia</taxon>
        <taxon>Lophotrochozoa</taxon>
        <taxon>Platyhelminthes</taxon>
        <taxon>Trematoda</taxon>
        <taxon>Digenea</taxon>
        <taxon>Plagiorchiida</taxon>
        <taxon>Pronocephalata</taxon>
        <taxon>Paramphistomoidea</taxon>
        <taxon>Paramphistomidae</taxon>
        <taxon>Calicophoron</taxon>
    </lineage>
</organism>
<protein>
    <recommendedName>
        <fullName evidence="4">Band 7 domain-containing protein</fullName>
    </recommendedName>
</protein>
<dbReference type="GO" id="GO:0005886">
    <property type="term" value="C:plasma membrane"/>
    <property type="evidence" value="ECO:0007669"/>
    <property type="project" value="InterPro"/>
</dbReference>
<evidence type="ECO:0000313" key="5">
    <source>
        <dbReference type="EMBL" id="CAL5140349.1"/>
    </source>
</evidence>
<dbReference type="Pfam" id="PF01145">
    <property type="entry name" value="Band_7"/>
    <property type="match status" value="1"/>
</dbReference>
<accession>A0AAV2TYA8</accession>
<dbReference type="InterPro" id="IPR036527">
    <property type="entry name" value="SCP2_sterol-bd_dom_sf"/>
</dbReference>
<reference evidence="5" key="1">
    <citation type="submission" date="2024-06" db="EMBL/GenBank/DDBJ databases">
        <authorList>
            <person name="Liu X."/>
            <person name="Lenzi L."/>
            <person name="Haldenby T S."/>
            <person name="Uol C."/>
        </authorList>
    </citation>
    <scope>NUCLEOTIDE SEQUENCE</scope>
</reference>
<feature type="region of interest" description="Disordered" evidence="2">
    <location>
        <begin position="1"/>
        <end position="29"/>
    </location>
</feature>
<dbReference type="SMART" id="SM00244">
    <property type="entry name" value="PHB"/>
    <property type="match status" value="1"/>
</dbReference>
<dbReference type="Proteomes" id="UP001497525">
    <property type="component" value="Unassembled WGS sequence"/>
</dbReference>
<dbReference type="PRINTS" id="PR00721">
    <property type="entry name" value="STOMATIN"/>
</dbReference>
<dbReference type="EMBL" id="CAXLJL010000711">
    <property type="protein sequence ID" value="CAL5140349.1"/>
    <property type="molecule type" value="Genomic_DNA"/>
</dbReference>
<evidence type="ECO:0000256" key="2">
    <source>
        <dbReference type="SAM" id="MobiDB-lite"/>
    </source>
</evidence>
<dbReference type="PANTHER" id="PTHR10264:SF19">
    <property type="entry name" value="AT06885P-RELATED"/>
    <property type="match status" value="1"/>
</dbReference>
<comment type="similarity">
    <text evidence="1">Belongs to the band 7/mec-2 family.</text>
</comment>
<dbReference type="SUPFAM" id="SSF117892">
    <property type="entry name" value="Band 7/SPFH domain"/>
    <property type="match status" value="1"/>
</dbReference>
<feature type="transmembrane region" description="Helical" evidence="3">
    <location>
        <begin position="134"/>
        <end position="156"/>
    </location>
</feature>
<feature type="compositionally biased region" description="Polar residues" evidence="2">
    <location>
        <begin position="372"/>
        <end position="384"/>
    </location>
</feature>
<feature type="compositionally biased region" description="Polar residues" evidence="2">
    <location>
        <begin position="343"/>
        <end position="362"/>
    </location>
</feature>
<keyword evidence="3" id="KW-0812">Transmembrane</keyword>
<feature type="region of interest" description="Disordered" evidence="2">
    <location>
        <begin position="337"/>
        <end position="388"/>
    </location>
</feature>
<comment type="caution">
    <text evidence="5">The sequence shown here is derived from an EMBL/GenBank/DDBJ whole genome shotgun (WGS) entry which is preliminary data.</text>
</comment>
<dbReference type="InterPro" id="IPR036013">
    <property type="entry name" value="Band_7/SPFH_dom_sf"/>
</dbReference>
<dbReference type="InterPro" id="IPR043202">
    <property type="entry name" value="Band-7_stomatin-like"/>
</dbReference>
<evidence type="ECO:0000259" key="4">
    <source>
        <dbReference type="SMART" id="SM00244"/>
    </source>
</evidence>
<dbReference type="Gene3D" id="3.30.479.30">
    <property type="entry name" value="Band 7 domain"/>
    <property type="match status" value="1"/>
</dbReference>
<evidence type="ECO:0000256" key="3">
    <source>
        <dbReference type="SAM" id="Phobius"/>
    </source>
</evidence>
<evidence type="ECO:0000313" key="6">
    <source>
        <dbReference type="Proteomes" id="UP001497525"/>
    </source>
</evidence>
<evidence type="ECO:0000256" key="1">
    <source>
        <dbReference type="ARBA" id="ARBA00008164"/>
    </source>
</evidence>
<proteinExistence type="inferred from homology"/>
<dbReference type="AlphaFoldDB" id="A0AAV2TYA8"/>
<dbReference type="Gene3D" id="3.30.1050.10">
    <property type="entry name" value="SCP2 sterol-binding domain"/>
    <property type="match status" value="1"/>
</dbReference>
<keyword evidence="3" id="KW-1133">Transmembrane helix</keyword>
<gene>
    <name evidence="5" type="ORF">CDAUBV1_LOCUS15679</name>
</gene>